<sequence length="171" mass="19010">MTDLHIPYSGHFSAGTTQCAYDEEPWPAADVQVSEHTVDSEFLDALCNGVIIVGDDLKIASQNYISRVNMGDLRGQDCFRVLENRDSPCEHCPKFGGSGGDFETSMRCAGASCTLYEVRIYQSEDGSIAEVYPNMIDRDALLKDLHAYDEEMQLLQTVVENVRTAIMDNEV</sequence>
<dbReference type="KEGG" id="rci:RCIX668"/>
<dbReference type="Proteomes" id="UP000000663">
    <property type="component" value="Chromosome"/>
</dbReference>
<protein>
    <submittedName>
        <fullName evidence="1">Uncharacterized protein</fullName>
    </submittedName>
</protein>
<gene>
    <name evidence="1" type="ORF">RCIX668</name>
</gene>
<accession>Q0W6C7</accession>
<proteinExistence type="predicted"/>
<evidence type="ECO:0000313" key="2">
    <source>
        <dbReference type="Proteomes" id="UP000000663"/>
    </source>
</evidence>
<dbReference type="EMBL" id="AM114193">
    <property type="protein sequence ID" value="CAJ36066.1"/>
    <property type="molecule type" value="Genomic_DNA"/>
</dbReference>
<dbReference type="AlphaFoldDB" id="Q0W6C7"/>
<evidence type="ECO:0000313" key="1">
    <source>
        <dbReference type="EMBL" id="CAJ36066.1"/>
    </source>
</evidence>
<keyword evidence="2" id="KW-1185">Reference proteome</keyword>
<organism evidence="1 2">
    <name type="scientific">Methanocella arvoryzae (strain DSM 22066 / NBRC 105507 / MRE50)</name>
    <dbReference type="NCBI Taxonomy" id="351160"/>
    <lineage>
        <taxon>Archaea</taxon>
        <taxon>Methanobacteriati</taxon>
        <taxon>Methanobacteriota</taxon>
        <taxon>Stenosarchaea group</taxon>
        <taxon>Methanomicrobia</taxon>
        <taxon>Methanocellales</taxon>
        <taxon>Methanocellaceae</taxon>
        <taxon>Methanocella</taxon>
    </lineage>
</organism>
<reference evidence="1 2" key="1">
    <citation type="journal article" date="2006" name="Science">
        <title>Genome of rice cluster I archaea -- the key methane producers in the rice rhizosphere.</title>
        <authorList>
            <person name="Erkel C."/>
            <person name="Kube M."/>
            <person name="Reinhardt R."/>
            <person name="Liesack W."/>
        </authorList>
    </citation>
    <scope>NUCLEOTIDE SEQUENCE [LARGE SCALE GENOMIC DNA]</scope>
    <source>
        <strain evidence="2">DSM 22066 / NBRC 105507 / MRE50</strain>
    </source>
</reference>
<name>Q0W6C7_METAR</name>